<evidence type="ECO:0000256" key="1">
    <source>
        <dbReference type="ARBA" id="ARBA00008645"/>
    </source>
</evidence>
<dbReference type="InterPro" id="IPR002925">
    <property type="entry name" value="Dienelactn_hydro"/>
</dbReference>
<organism evidence="3 4">
    <name type="scientific">Agromyces albus</name>
    <dbReference type="NCBI Taxonomy" id="205332"/>
    <lineage>
        <taxon>Bacteria</taxon>
        <taxon>Bacillati</taxon>
        <taxon>Actinomycetota</taxon>
        <taxon>Actinomycetes</taxon>
        <taxon>Micrococcales</taxon>
        <taxon>Microbacteriaceae</taxon>
        <taxon>Agromyces</taxon>
    </lineage>
</organism>
<dbReference type="PANTHER" id="PTHR22946">
    <property type="entry name" value="DIENELACTONE HYDROLASE DOMAIN-CONTAINING PROTEIN-RELATED"/>
    <property type="match status" value="1"/>
</dbReference>
<sequence>MARNDSTGSEARIPVRIPHRDIELDGDLTVPAHPRGLVVFAHGSGSGRHSPRNQHVAADLVAAGFATLLMDLLTQAEEAVDVETREHRFDIPLLAARVVSAIDWAQGVPDVAELPVIAFGASTGAAAALVAAAKRPDRVAGVVSRGGRPDLAGDALADVRAPVLLIVGGNDLVVIQLNEDATHELTAPFDIRIVPGATHLFEEPGALDQVIDLVLEALDRWLPAHA</sequence>
<reference evidence="3 4" key="1">
    <citation type="submission" date="2019-01" db="EMBL/GenBank/DDBJ databases">
        <title>Agromyces.</title>
        <authorList>
            <person name="Li J."/>
        </authorList>
    </citation>
    <scope>NUCLEOTIDE SEQUENCE [LARGE SCALE GENOMIC DNA]</scope>
    <source>
        <strain evidence="3 4">DSM 15934</strain>
    </source>
</reference>
<comment type="caution">
    <text evidence="3">The sequence shown here is derived from an EMBL/GenBank/DDBJ whole genome shotgun (WGS) entry which is preliminary data.</text>
</comment>
<dbReference type="RefSeq" id="WP_129522104.1">
    <property type="nucleotide sequence ID" value="NZ_SDPN01000044.1"/>
</dbReference>
<keyword evidence="4" id="KW-1185">Reference proteome</keyword>
<dbReference type="Pfam" id="PF01738">
    <property type="entry name" value="DLH"/>
    <property type="match status" value="1"/>
</dbReference>
<dbReference type="Gene3D" id="3.40.50.1820">
    <property type="entry name" value="alpha/beta hydrolase"/>
    <property type="match status" value="1"/>
</dbReference>
<dbReference type="GO" id="GO:0016787">
    <property type="term" value="F:hydrolase activity"/>
    <property type="evidence" value="ECO:0007669"/>
    <property type="project" value="UniProtKB-KW"/>
</dbReference>
<gene>
    <name evidence="3" type="ORF">ESP51_17100</name>
</gene>
<comment type="similarity">
    <text evidence="1">Belongs to the AB hydrolase superfamily.</text>
</comment>
<dbReference type="EMBL" id="SDPN01000044">
    <property type="protein sequence ID" value="RXZ67585.1"/>
    <property type="molecule type" value="Genomic_DNA"/>
</dbReference>
<dbReference type="AlphaFoldDB" id="A0A4Q2KQA7"/>
<feature type="domain" description="Dienelactone hydrolase" evidence="2">
    <location>
        <begin position="29"/>
        <end position="205"/>
    </location>
</feature>
<dbReference type="SUPFAM" id="SSF53474">
    <property type="entry name" value="alpha/beta-Hydrolases"/>
    <property type="match status" value="1"/>
</dbReference>
<accession>A0A4Q2KQA7</accession>
<proteinExistence type="inferred from homology"/>
<evidence type="ECO:0000313" key="4">
    <source>
        <dbReference type="Proteomes" id="UP000293865"/>
    </source>
</evidence>
<dbReference type="InterPro" id="IPR050261">
    <property type="entry name" value="FrsA_esterase"/>
</dbReference>
<protein>
    <submittedName>
        <fullName evidence="3">Hydrolase</fullName>
    </submittedName>
</protein>
<name>A0A4Q2KQA7_9MICO</name>
<evidence type="ECO:0000313" key="3">
    <source>
        <dbReference type="EMBL" id="RXZ67585.1"/>
    </source>
</evidence>
<dbReference type="InterPro" id="IPR029058">
    <property type="entry name" value="AB_hydrolase_fold"/>
</dbReference>
<dbReference type="Proteomes" id="UP000293865">
    <property type="component" value="Unassembled WGS sequence"/>
</dbReference>
<keyword evidence="3" id="KW-0378">Hydrolase</keyword>
<evidence type="ECO:0000259" key="2">
    <source>
        <dbReference type="Pfam" id="PF01738"/>
    </source>
</evidence>
<dbReference type="OrthoDB" id="9810066at2"/>